<dbReference type="Pfam" id="PF01155">
    <property type="entry name" value="HypA"/>
    <property type="match status" value="1"/>
</dbReference>
<evidence type="ECO:0000256" key="3">
    <source>
        <dbReference type="ARBA" id="ARBA00022723"/>
    </source>
</evidence>
<dbReference type="PANTHER" id="PTHR34535:SF3">
    <property type="entry name" value="HYDROGENASE MATURATION FACTOR HYPA"/>
    <property type="match status" value="1"/>
</dbReference>
<sequence>MHELGITRNIVSIVEEAAKGRRVTRVTLDVGRLSGVTPEAILFCFDIVARGTLLDGAKLDINSIEGRGRCRSCGEAFETRTLFEACGCGSRSIERLAGEELKIRNMEIEEAA</sequence>
<feature type="binding site" evidence="5">
    <location>
        <position position="73"/>
    </location>
    <ligand>
        <name>Zn(2+)</name>
        <dbReference type="ChEBI" id="CHEBI:29105"/>
    </ligand>
</feature>
<feature type="binding site" evidence="5">
    <location>
        <position position="86"/>
    </location>
    <ligand>
        <name>Zn(2+)</name>
        <dbReference type="ChEBI" id="CHEBI:29105"/>
    </ligand>
</feature>
<keyword evidence="4 5" id="KW-0862">Zinc</keyword>
<dbReference type="EMBL" id="PDZR01000001">
    <property type="protein sequence ID" value="PNG27781.1"/>
    <property type="molecule type" value="Genomic_DNA"/>
</dbReference>
<evidence type="ECO:0000313" key="7">
    <source>
        <dbReference type="Proteomes" id="UP000236286"/>
    </source>
</evidence>
<dbReference type="Gene3D" id="3.30.2320.80">
    <property type="match status" value="1"/>
</dbReference>
<gene>
    <name evidence="5" type="primary">hypA</name>
    <name evidence="6" type="ORF">CR492_02440</name>
</gene>
<dbReference type="HAMAP" id="MF_00213">
    <property type="entry name" value="HypA_HybF"/>
    <property type="match status" value="1"/>
</dbReference>
<keyword evidence="3 5" id="KW-0479">Metal-binding</keyword>
<dbReference type="OrthoDB" id="288014at2"/>
<evidence type="ECO:0000256" key="5">
    <source>
        <dbReference type="HAMAP-Rule" id="MF_00213"/>
    </source>
</evidence>
<dbReference type="PANTHER" id="PTHR34535">
    <property type="entry name" value="HYDROGENASE MATURATION FACTOR HYPA"/>
    <property type="match status" value="1"/>
</dbReference>
<feature type="binding site" evidence="5">
    <location>
        <position position="70"/>
    </location>
    <ligand>
        <name>Zn(2+)</name>
        <dbReference type="ChEBI" id="CHEBI:29105"/>
    </ligand>
</feature>
<keyword evidence="2 5" id="KW-0533">Nickel</keyword>
<dbReference type="PIRSF" id="PIRSF004761">
    <property type="entry name" value="Hydrgn_mat_HypA"/>
    <property type="match status" value="1"/>
</dbReference>
<comment type="similarity">
    <text evidence="1 5">Belongs to the HypA/HybF family.</text>
</comment>
<dbReference type="GO" id="GO:0016151">
    <property type="term" value="F:nickel cation binding"/>
    <property type="evidence" value="ECO:0007669"/>
    <property type="project" value="UniProtKB-UniRule"/>
</dbReference>
<evidence type="ECO:0000256" key="1">
    <source>
        <dbReference type="ARBA" id="ARBA00010748"/>
    </source>
</evidence>
<reference evidence="6 7" key="1">
    <citation type="submission" date="2017-10" db="EMBL/GenBank/DDBJ databases">
        <title>Genome announcement of Methylocella silvestris TVC from permafrost.</title>
        <authorList>
            <person name="Wang J."/>
            <person name="Geng K."/>
            <person name="Ul-Haque F."/>
            <person name="Crombie A.T."/>
            <person name="Street L.E."/>
            <person name="Wookey P.A."/>
            <person name="Murrell J.C."/>
            <person name="Pratscher J."/>
        </authorList>
    </citation>
    <scope>NUCLEOTIDE SEQUENCE [LARGE SCALE GENOMIC DNA]</scope>
    <source>
        <strain evidence="6 7">TVC</strain>
    </source>
</reference>
<evidence type="ECO:0000313" key="6">
    <source>
        <dbReference type="EMBL" id="PNG27781.1"/>
    </source>
</evidence>
<proteinExistence type="inferred from homology"/>
<evidence type="ECO:0000256" key="4">
    <source>
        <dbReference type="ARBA" id="ARBA00022833"/>
    </source>
</evidence>
<dbReference type="PROSITE" id="PS01249">
    <property type="entry name" value="HYPA"/>
    <property type="match status" value="1"/>
</dbReference>
<dbReference type="InterPro" id="IPR020538">
    <property type="entry name" value="Hydgase_Ni_incorp_HypA/HybF_CS"/>
</dbReference>
<comment type="caution">
    <text evidence="6">The sequence shown here is derived from an EMBL/GenBank/DDBJ whole genome shotgun (WGS) entry which is preliminary data.</text>
</comment>
<dbReference type="AlphaFoldDB" id="A0A2J7TLY0"/>
<organism evidence="6 7">
    <name type="scientific">Methylocella silvestris</name>
    <dbReference type="NCBI Taxonomy" id="199596"/>
    <lineage>
        <taxon>Bacteria</taxon>
        <taxon>Pseudomonadati</taxon>
        <taxon>Pseudomonadota</taxon>
        <taxon>Alphaproteobacteria</taxon>
        <taxon>Hyphomicrobiales</taxon>
        <taxon>Beijerinckiaceae</taxon>
        <taxon>Methylocella</taxon>
    </lineage>
</organism>
<feature type="binding site" evidence="5">
    <location>
        <position position="88"/>
    </location>
    <ligand>
        <name>Zn(2+)</name>
        <dbReference type="ChEBI" id="CHEBI:29105"/>
    </ligand>
</feature>
<dbReference type="GO" id="GO:0008270">
    <property type="term" value="F:zinc ion binding"/>
    <property type="evidence" value="ECO:0007669"/>
    <property type="project" value="UniProtKB-UniRule"/>
</dbReference>
<dbReference type="Proteomes" id="UP000236286">
    <property type="component" value="Unassembled WGS sequence"/>
</dbReference>
<dbReference type="InterPro" id="IPR000688">
    <property type="entry name" value="HypA/HybF"/>
</dbReference>
<dbReference type="RefSeq" id="WP_102842089.1">
    <property type="nucleotide sequence ID" value="NZ_PDZR01000001.1"/>
</dbReference>
<evidence type="ECO:0000256" key="2">
    <source>
        <dbReference type="ARBA" id="ARBA00022596"/>
    </source>
</evidence>
<protein>
    <recommendedName>
        <fullName evidence="5">Hydrogenase maturation factor HypA</fullName>
    </recommendedName>
</protein>
<dbReference type="GO" id="GO:0051604">
    <property type="term" value="P:protein maturation"/>
    <property type="evidence" value="ECO:0007669"/>
    <property type="project" value="InterPro"/>
</dbReference>
<comment type="function">
    <text evidence="5">Involved in the maturation of [NiFe] hydrogenases. Required for nickel insertion into the metal center of the hydrogenase.</text>
</comment>
<name>A0A2J7TLY0_METSI</name>
<feature type="binding site" evidence="5">
    <location>
        <position position="2"/>
    </location>
    <ligand>
        <name>Ni(2+)</name>
        <dbReference type="ChEBI" id="CHEBI:49786"/>
    </ligand>
</feature>
<accession>A0A2J7TLY0</accession>